<keyword evidence="1" id="KW-0547">Nucleotide-binding</keyword>
<sequence length="633" mass="72420">MRGKVISVNKLSHYIEVEFPEAVVQYTTDNKQFLHHTKRKDAFYVHEGKIQGKYLSTLTPPLISPNREEMDYYMQVGKIKISNDYDTLTRLSTSFSKQDIPQDHSFSWWRKNIVQRSFRLLGIDMGTAKKVAQVNKEKSLEGTYEAILQNPLIYPFISLETCQSIMAIFGKKIPESMLPLLRVSRKVYDNLGNGWVYTPEWEVRRLLPTYMDFLPSLEKLKIIKDGSCFYYVEALEAEKLFADYINKLNKADKFPLPEITEEHLSEKQKEGLELCLTEPLALIDGCAGAGKTTLIQALAKYLPSAVLVSLTGKAVSRLKKISKNLCMTIHKLLYSDHVPDILIIDEASMVPLALIVAVFAKCALKKLILVGDPFQLPPIDYGRVFERLLDSKRYPTVTLDQVFRTKENTILENSFNLRKGTLSSFSEGENFNLVSGDMDKVFDIVKSMIDKDVTIISPYTRPLRDLNRGCQEIYHKKKRFFIDMYGNRYFCGDRVMCTENDYDRDVFNGEGGKIVDINERKMRVEFASGTKEYNLQEEEDMAKISLSYATSVHKAQGSEHDNIILFLENRSHGSFLNQRMIYTSLTRAKETFHFVGSKEELIVSCRKSISISHDNIIARLEDDSPASLSSPLS</sequence>
<reference evidence="5" key="1">
    <citation type="submission" date="2018-03" db="EMBL/GenBank/DDBJ databases">
        <authorList>
            <consortium name="Urmite Genomes"/>
        </authorList>
    </citation>
    <scope>NUCLEOTIDE SEQUENCE [LARGE SCALE GENOMIC DNA]</scope>
    <source>
        <strain evidence="5">IHUMI-27.7</strain>
    </source>
</reference>
<keyword evidence="6" id="KW-1185">Reference proteome</keyword>
<dbReference type="Gene3D" id="2.30.30.940">
    <property type="match status" value="1"/>
</dbReference>
<evidence type="ECO:0000313" key="5">
    <source>
        <dbReference type="EMBL" id="SPN79293.1"/>
    </source>
</evidence>
<dbReference type="CDD" id="cd17933">
    <property type="entry name" value="DEXSc_RecD-like"/>
    <property type="match status" value="1"/>
</dbReference>
<dbReference type="InterPro" id="IPR027417">
    <property type="entry name" value="P-loop_NTPase"/>
</dbReference>
<dbReference type="GO" id="GO:0005524">
    <property type="term" value="F:ATP binding"/>
    <property type="evidence" value="ECO:0007669"/>
    <property type="project" value="UniProtKB-KW"/>
</dbReference>
<feature type="domain" description="UvrD-like helicase C-terminal" evidence="3">
    <location>
        <begin position="547"/>
        <end position="591"/>
    </location>
</feature>
<evidence type="ECO:0000256" key="2">
    <source>
        <dbReference type="ARBA" id="ARBA00022840"/>
    </source>
</evidence>
<dbReference type="PANTHER" id="PTHR43788">
    <property type="entry name" value="DNA2/NAM7 HELICASE FAMILY MEMBER"/>
    <property type="match status" value="1"/>
</dbReference>
<dbReference type="PANTHER" id="PTHR43788:SF6">
    <property type="entry name" value="DNA HELICASE B"/>
    <property type="match status" value="1"/>
</dbReference>
<accession>A0A2R8FE73</accession>
<dbReference type="InterPro" id="IPR027785">
    <property type="entry name" value="UvrD-like_helicase_C"/>
</dbReference>
<evidence type="ECO:0000313" key="6">
    <source>
        <dbReference type="Proteomes" id="UP000273054"/>
    </source>
</evidence>
<dbReference type="SUPFAM" id="SSF52540">
    <property type="entry name" value="P-loop containing nucleoside triphosphate hydrolases"/>
    <property type="match status" value="2"/>
</dbReference>
<protein>
    <submittedName>
        <fullName evidence="5">RecD/TraA family helicase repair protein</fullName>
    </submittedName>
</protein>
<organism evidence="5">
    <name type="scientific">Brazilian cedratvirus IHUMI</name>
    <dbReference type="NCBI Taxonomy" id="2126980"/>
    <lineage>
        <taxon>Viruses</taxon>
        <taxon>Pithoviruses</taxon>
        <taxon>Orthocedratvirinae</taxon>
        <taxon>Alphacedratvirus</taxon>
        <taxon>Alphacedratvirus brasiliense</taxon>
    </lineage>
</organism>
<evidence type="ECO:0000259" key="3">
    <source>
        <dbReference type="Pfam" id="PF13538"/>
    </source>
</evidence>
<dbReference type="Gene3D" id="3.40.50.300">
    <property type="entry name" value="P-loop containing nucleotide triphosphate hydrolases"/>
    <property type="match status" value="2"/>
</dbReference>
<dbReference type="EMBL" id="LT994651">
    <property type="protein sequence ID" value="SPN79293.1"/>
    <property type="molecule type" value="Genomic_DNA"/>
</dbReference>
<gene>
    <name evidence="5" type="ORF">BRZCDTV_262</name>
</gene>
<dbReference type="Pfam" id="PF13604">
    <property type="entry name" value="AAA_30"/>
    <property type="match status" value="1"/>
</dbReference>
<dbReference type="Pfam" id="PF13538">
    <property type="entry name" value="UvrD_C_2"/>
    <property type="match status" value="1"/>
</dbReference>
<evidence type="ECO:0000256" key="1">
    <source>
        <dbReference type="ARBA" id="ARBA00022741"/>
    </source>
</evidence>
<feature type="domain" description="ATP-dependent RecD2 DNA helicase SH3" evidence="4">
    <location>
        <begin position="466"/>
        <end position="526"/>
    </location>
</feature>
<keyword evidence="5" id="KW-0347">Helicase</keyword>
<dbReference type="CDD" id="cd18809">
    <property type="entry name" value="SF1_C_RecD"/>
    <property type="match status" value="1"/>
</dbReference>
<dbReference type="Pfam" id="PF18335">
    <property type="entry name" value="SH3_13"/>
    <property type="match status" value="1"/>
</dbReference>
<evidence type="ECO:0000259" key="4">
    <source>
        <dbReference type="Pfam" id="PF18335"/>
    </source>
</evidence>
<dbReference type="GO" id="GO:0003678">
    <property type="term" value="F:DNA helicase activity"/>
    <property type="evidence" value="ECO:0007669"/>
    <property type="project" value="UniProtKB-ARBA"/>
</dbReference>
<dbReference type="Proteomes" id="UP000273054">
    <property type="component" value="Segment"/>
</dbReference>
<dbReference type="InterPro" id="IPR041451">
    <property type="entry name" value="RecD2_SH13"/>
</dbReference>
<dbReference type="InterPro" id="IPR050534">
    <property type="entry name" value="Coronavir_polyprotein_1ab"/>
</dbReference>
<name>A0A2R8FE73_9VIRU</name>
<proteinExistence type="predicted"/>
<keyword evidence="5" id="KW-0378">Hydrolase</keyword>
<keyword evidence="2" id="KW-0067">ATP-binding</keyword>